<dbReference type="EMBL" id="PIQA01000001">
    <property type="protein sequence ID" value="RUO68192.1"/>
    <property type="molecule type" value="Genomic_DNA"/>
</dbReference>
<evidence type="ECO:0000256" key="1">
    <source>
        <dbReference type="SAM" id="Phobius"/>
    </source>
</evidence>
<dbReference type="Proteomes" id="UP000288361">
    <property type="component" value="Unassembled WGS sequence"/>
</dbReference>
<gene>
    <name evidence="2" type="ORF">CWI73_02665</name>
</gene>
<reference evidence="2 3" key="1">
    <citation type="journal article" date="2011" name="Front. Microbiol.">
        <title>Genomic signatures of strain selection and enhancement in Bacillus atrophaeus var. globigii, a historical biowarfare simulant.</title>
        <authorList>
            <person name="Gibbons H.S."/>
            <person name="Broomall S.M."/>
            <person name="McNew L.A."/>
            <person name="Daligault H."/>
            <person name="Chapman C."/>
            <person name="Bruce D."/>
            <person name="Karavis M."/>
            <person name="Krepps M."/>
            <person name="McGregor P.A."/>
            <person name="Hong C."/>
            <person name="Park K.H."/>
            <person name="Akmal A."/>
            <person name="Feldman A."/>
            <person name="Lin J.S."/>
            <person name="Chang W.E."/>
            <person name="Higgs B.W."/>
            <person name="Demirev P."/>
            <person name="Lindquist J."/>
            <person name="Liem A."/>
            <person name="Fochler E."/>
            <person name="Read T.D."/>
            <person name="Tapia R."/>
            <person name="Johnson S."/>
            <person name="Bishop-Lilly K.A."/>
            <person name="Detter C."/>
            <person name="Han C."/>
            <person name="Sozhamannan S."/>
            <person name="Rosenzweig C.N."/>
            <person name="Skowronski E.W."/>
        </authorList>
    </citation>
    <scope>NUCLEOTIDE SEQUENCE [LARGE SCALE GENOMIC DNA]</scope>
    <source>
        <strain evidence="2 3">TPS4-2</strain>
    </source>
</reference>
<accession>A0A432YXZ7</accession>
<feature type="transmembrane region" description="Helical" evidence="1">
    <location>
        <begin position="12"/>
        <end position="31"/>
    </location>
</feature>
<name>A0A432YXZ7_9GAMM</name>
<proteinExistence type="predicted"/>
<keyword evidence="1" id="KW-0812">Transmembrane</keyword>
<dbReference type="RefSeq" id="WP_053952634.1">
    <property type="nucleotide sequence ID" value="NZ_JBHUMT010000016.1"/>
</dbReference>
<feature type="transmembrane region" description="Helical" evidence="1">
    <location>
        <begin position="37"/>
        <end position="64"/>
    </location>
</feature>
<dbReference type="AlphaFoldDB" id="A0A432YXZ7"/>
<comment type="caution">
    <text evidence="2">The sequence shown here is derived from an EMBL/GenBank/DDBJ whole genome shotgun (WGS) entry which is preliminary data.</text>
</comment>
<evidence type="ECO:0000313" key="3">
    <source>
        <dbReference type="Proteomes" id="UP000288361"/>
    </source>
</evidence>
<keyword evidence="1" id="KW-1133">Transmembrane helix</keyword>
<evidence type="ECO:0000313" key="2">
    <source>
        <dbReference type="EMBL" id="RUO68192.1"/>
    </source>
</evidence>
<organism evidence="2 3">
    <name type="scientific">Idiomarina piscisalsi</name>
    <dbReference type="NCBI Taxonomy" id="1096243"/>
    <lineage>
        <taxon>Bacteria</taxon>
        <taxon>Pseudomonadati</taxon>
        <taxon>Pseudomonadota</taxon>
        <taxon>Gammaproteobacteria</taxon>
        <taxon>Alteromonadales</taxon>
        <taxon>Idiomarinaceae</taxon>
        <taxon>Idiomarina</taxon>
    </lineage>
</organism>
<sequence>MKPNTLLKTSNTSMVVFLLLSIVVFYLAWFQEENLPLMLLVFLHLSQVILAGLFKVAYVFRLIAQNQLGQSLR</sequence>
<keyword evidence="1" id="KW-0472">Membrane</keyword>
<protein>
    <submittedName>
        <fullName evidence="2">Uncharacterized protein</fullName>
    </submittedName>
</protein>